<organism evidence="2">
    <name type="scientific">Collimonas fungivorans</name>
    <dbReference type="NCBI Taxonomy" id="158899"/>
    <lineage>
        <taxon>Bacteria</taxon>
        <taxon>Pseudomonadati</taxon>
        <taxon>Pseudomonadota</taxon>
        <taxon>Betaproteobacteria</taxon>
        <taxon>Burkholderiales</taxon>
        <taxon>Oxalobacteraceae</taxon>
        <taxon>Collimonas</taxon>
    </lineage>
</organism>
<feature type="chain" id="PRO_5007276601" description="Lysozyme inhibitor LprI N-terminal domain-containing protein" evidence="1">
    <location>
        <begin position="22"/>
        <end position="138"/>
    </location>
</feature>
<dbReference type="AlphaFoldDB" id="A0A127P5D0"/>
<gene>
    <name evidence="2" type="ORF">CFter6_0319</name>
</gene>
<name>A0A127P5D0_9BURK</name>
<dbReference type="PATRIC" id="fig|158899.10.peg.313"/>
<proteinExistence type="predicted"/>
<feature type="signal peptide" evidence="1">
    <location>
        <begin position="1"/>
        <end position="21"/>
    </location>
</feature>
<keyword evidence="1" id="KW-0732">Signal</keyword>
<evidence type="ECO:0000256" key="1">
    <source>
        <dbReference type="SAM" id="SignalP"/>
    </source>
</evidence>
<protein>
    <recommendedName>
        <fullName evidence="4">Lysozyme inhibitor LprI N-terminal domain-containing protein</fullName>
    </recommendedName>
</protein>
<evidence type="ECO:0000313" key="3">
    <source>
        <dbReference type="Proteomes" id="UP000072421"/>
    </source>
</evidence>
<evidence type="ECO:0000313" key="2">
    <source>
        <dbReference type="EMBL" id="AMO93050.1"/>
    </source>
</evidence>
<reference evidence="2 3" key="1">
    <citation type="submission" date="2015-11" db="EMBL/GenBank/DDBJ databases">
        <title>Exploring the genomic traits of fungus-feeding bacterial genus Collimonas.</title>
        <authorList>
            <person name="Song C."/>
            <person name="Schmidt R."/>
            <person name="de Jager V."/>
            <person name="Krzyzanowska D."/>
            <person name="Jongedijk E."/>
            <person name="Cankar K."/>
            <person name="Beekwilder J."/>
            <person name="van Veen A."/>
            <person name="de Boer W."/>
            <person name="van Veen J.A."/>
            <person name="Garbeva P."/>
        </authorList>
    </citation>
    <scope>NUCLEOTIDE SEQUENCE [LARGE SCALE GENOMIC DNA]</scope>
    <source>
        <strain evidence="2 3">Ter6</strain>
    </source>
</reference>
<sequence>MKRYFLCLASVMFFAPPASMAATGSHDFSNIFKACYSAANASDESKSACLADELNLQSKAVADLHQSTSELLAGAEKQQLADDFVGWKKSILLDCSIQADSKTVPLERENARKYCLIERTLGRMNGYETIRQDRALGK</sequence>
<dbReference type="Proteomes" id="UP000072421">
    <property type="component" value="Chromosome"/>
</dbReference>
<accession>A0A127P5D0</accession>
<evidence type="ECO:0008006" key="4">
    <source>
        <dbReference type="Google" id="ProtNLM"/>
    </source>
</evidence>
<dbReference type="EMBL" id="CP013232">
    <property type="protein sequence ID" value="AMO93050.1"/>
    <property type="molecule type" value="Genomic_DNA"/>
</dbReference>